<proteinExistence type="predicted"/>
<dbReference type="Proteomes" id="UP000235965">
    <property type="component" value="Unassembled WGS sequence"/>
</dbReference>
<dbReference type="InParanoid" id="A0A2J7Q217"/>
<organism evidence="1 2">
    <name type="scientific">Cryptotermes secundus</name>
    <dbReference type="NCBI Taxonomy" id="105785"/>
    <lineage>
        <taxon>Eukaryota</taxon>
        <taxon>Metazoa</taxon>
        <taxon>Ecdysozoa</taxon>
        <taxon>Arthropoda</taxon>
        <taxon>Hexapoda</taxon>
        <taxon>Insecta</taxon>
        <taxon>Pterygota</taxon>
        <taxon>Neoptera</taxon>
        <taxon>Polyneoptera</taxon>
        <taxon>Dictyoptera</taxon>
        <taxon>Blattodea</taxon>
        <taxon>Blattoidea</taxon>
        <taxon>Termitoidae</taxon>
        <taxon>Kalotermitidae</taxon>
        <taxon>Cryptotermitinae</taxon>
        <taxon>Cryptotermes</taxon>
    </lineage>
</organism>
<protein>
    <submittedName>
        <fullName evidence="1">Uncharacterized protein</fullName>
    </submittedName>
</protein>
<dbReference type="EMBL" id="NEVH01019374">
    <property type="protein sequence ID" value="PNF22626.1"/>
    <property type="molecule type" value="Genomic_DNA"/>
</dbReference>
<keyword evidence="2" id="KW-1185">Reference proteome</keyword>
<accession>A0A2J7Q217</accession>
<dbReference type="AlphaFoldDB" id="A0A2J7Q217"/>
<comment type="caution">
    <text evidence="1">The sequence shown here is derived from an EMBL/GenBank/DDBJ whole genome shotgun (WGS) entry which is preliminary data.</text>
</comment>
<evidence type="ECO:0000313" key="2">
    <source>
        <dbReference type="Proteomes" id="UP000235965"/>
    </source>
</evidence>
<reference evidence="1 2" key="1">
    <citation type="submission" date="2017-12" db="EMBL/GenBank/DDBJ databases">
        <title>Hemimetabolous genomes reveal molecular basis of termite eusociality.</title>
        <authorList>
            <person name="Harrison M.C."/>
            <person name="Jongepier E."/>
            <person name="Robertson H.M."/>
            <person name="Arning N."/>
            <person name="Bitard-Feildel T."/>
            <person name="Chao H."/>
            <person name="Childers C.P."/>
            <person name="Dinh H."/>
            <person name="Doddapaneni H."/>
            <person name="Dugan S."/>
            <person name="Gowin J."/>
            <person name="Greiner C."/>
            <person name="Han Y."/>
            <person name="Hu H."/>
            <person name="Hughes D.S.T."/>
            <person name="Huylmans A.-K."/>
            <person name="Kemena C."/>
            <person name="Kremer L.P.M."/>
            <person name="Lee S.L."/>
            <person name="Lopez-Ezquerra A."/>
            <person name="Mallet L."/>
            <person name="Monroy-Kuhn J.M."/>
            <person name="Moser A."/>
            <person name="Murali S.C."/>
            <person name="Muzny D.M."/>
            <person name="Otani S."/>
            <person name="Piulachs M.-D."/>
            <person name="Poelchau M."/>
            <person name="Qu J."/>
            <person name="Schaub F."/>
            <person name="Wada-Katsumata A."/>
            <person name="Worley K.C."/>
            <person name="Xie Q."/>
            <person name="Ylla G."/>
            <person name="Poulsen M."/>
            <person name="Gibbs R.A."/>
            <person name="Schal C."/>
            <person name="Richards S."/>
            <person name="Belles X."/>
            <person name="Korb J."/>
            <person name="Bornberg-Bauer E."/>
        </authorList>
    </citation>
    <scope>NUCLEOTIDE SEQUENCE [LARGE SCALE GENOMIC DNA]</scope>
    <source>
        <tissue evidence="1">Whole body</tissue>
    </source>
</reference>
<sequence>MSTVFEVVMLCSLKIHTNVLKEPTIKLHGIMSQKTVAFMVTAVRNSDFMKVQWVIMKICPRLDVI</sequence>
<name>A0A2J7Q217_9NEOP</name>
<gene>
    <name evidence="1" type="ORF">B7P43_G10857</name>
</gene>
<evidence type="ECO:0000313" key="1">
    <source>
        <dbReference type="EMBL" id="PNF22626.1"/>
    </source>
</evidence>